<dbReference type="GeneID" id="106550376"/>
<feature type="region of interest" description="Disordered" evidence="1">
    <location>
        <begin position="118"/>
        <end position="138"/>
    </location>
</feature>
<dbReference type="InterPro" id="IPR001849">
    <property type="entry name" value="PH_domain"/>
</dbReference>
<protein>
    <submittedName>
        <fullName evidence="4">RAS protein activator like-3-like</fullName>
    </submittedName>
</protein>
<gene>
    <name evidence="4" type="primary">LOC106550376</name>
</gene>
<feature type="non-terminal residue" evidence="4">
    <location>
        <position position="393"/>
    </location>
</feature>
<dbReference type="PANTHER" id="PTHR10194">
    <property type="entry name" value="RAS GTPASE-ACTIVATING PROTEINS"/>
    <property type="match status" value="1"/>
</dbReference>
<dbReference type="InterPro" id="IPR011993">
    <property type="entry name" value="PH-like_dom_sf"/>
</dbReference>
<dbReference type="PANTHER" id="PTHR10194:SF96">
    <property type="entry name" value="RAS PROTEIN ACTIVATOR LIKE-3"/>
    <property type="match status" value="1"/>
</dbReference>
<dbReference type="SUPFAM" id="SSF50729">
    <property type="entry name" value="PH domain-like"/>
    <property type="match status" value="1"/>
</dbReference>
<dbReference type="KEGG" id="tsr:106550376"/>
<feature type="region of interest" description="Disordered" evidence="1">
    <location>
        <begin position="24"/>
        <end position="78"/>
    </location>
</feature>
<dbReference type="Gene3D" id="2.30.29.30">
    <property type="entry name" value="Pleckstrin-homology domain (PH domain)/Phosphotyrosine-binding domain (PTB)"/>
    <property type="match status" value="1"/>
</dbReference>
<organism evidence="3 4">
    <name type="scientific">Thamnophis sirtalis</name>
    <dbReference type="NCBI Taxonomy" id="35019"/>
    <lineage>
        <taxon>Eukaryota</taxon>
        <taxon>Metazoa</taxon>
        <taxon>Chordata</taxon>
        <taxon>Craniata</taxon>
        <taxon>Vertebrata</taxon>
        <taxon>Euteleostomi</taxon>
        <taxon>Lepidosauria</taxon>
        <taxon>Squamata</taxon>
        <taxon>Bifurcata</taxon>
        <taxon>Unidentata</taxon>
        <taxon>Episquamata</taxon>
        <taxon>Toxicofera</taxon>
        <taxon>Serpentes</taxon>
        <taxon>Colubroidea</taxon>
        <taxon>Colubridae</taxon>
        <taxon>Natricinae</taxon>
        <taxon>Thamnophis</taxon>
    </lineage>
</organism>
<proteinExistence type="predicted"/>
<keyword evidence="3" id="KW-1185">Reference proteome</keyword>
<dbReference type="RefSeq" id="XP_013923753.1">
    <property type="nucleotide sequence ID" value="XM_014068278.1"/>
</dbReference>
<dbReference type="OrthoDB" id="5572587at2759"/>
<dbReference type="InterPro" id="IPR039360">
    <property type="entry name" value="Ras_GTPase"/>
</dbReference>
<name>A0A6I9YHF0_9SAUR</name>
<evidence type="ECO:0000313" key="3">
    <source>
        <dbReference type="Proteomes" id="UP000504617"/>
    </source>
</evidence>
<evidence type="ECO:0000256" key="1">
    <source>
        <dbReference type="SAM" id="MobiDB-lite"/>
    </source>
</evidence>
<dbReference type="InterPro" id="IPR057606">
    <property type="entry name" value="SynGAP1-like_PH"/>
</dbReference>
<dbReference type="AlphaFoldDB" id="A0A6I9YHF0"/>
<accession>A0A6I9YHF0</accession>
<evidence type="ECO:0000313" key="4">
    <source>
        <dbReference type="RefSeq" id="XP_013923753.1"/>
    </source>
</evidence>
<dbReference type="Pfam" id="PF25321">
    <property type="entry name" value="PH_RASGAP"/>
    <property type="match status" value="1"/>
</dbReference>
<sequence length="393" mass="44470">MAAQPETEGSTLLKAYLWQTVMPTGEKAPESGPIHDGSESSRCKRKIQKWKRVHSHPEAEVPEPGPHDLPPLASQESRAATKRSIFQRAFSLPGRMSKAQERSSKLSVRKYLRSMSHWKNQEAPSQTVRETKETGEGDDSVVQLIPRMGVPPWDVANVSLQDGRLMLWSRDEENLLEKRKRTSNSVPENNSIFGPDKENTEFFVGGQAPENKPFQDASSGTHLGNVKGTLWRRFRDRKGRVHPNESAVNGNREALPGPALTLDLSNEKEVLIRPLHSSLVGEQHCFEILRAGKRYCFNCSSAAERTHWMENIRQAVQPSMDNVQRVENRLNLWVYEARDLSPRKHYHCEIQLDGILYARTTAKQASPTGTLFWGEHFDLKTLPPAVELQVCLV</sequence>
<dbReference type="PROSITE" id="PS50003">
    <property type="entry name" value="PH_DOMAIN"/>
    <property type="match status" value="1"/>
</dbReference>
<evidence type="ECO:0000259" key="2">
    <source>
        <dbReference type="PROSITE" id="PS50003"/>
    </source>
</evidence>
<feature type="domain" description="PH" evidence="2">
    <location>
        <begin position="283"/>
        <end position="317"/>
    </location>
</feature>
<dbReference type="Proteomes" id="UP000504617">
    <property type="component" value="Unplaced"/>
</dbReference>
<feature type="compositionally biased region" description="Basic residues" evidence="1">
    <location>
        <begin position="43"/>
        <end position="54"/>
    </location>
</feature>
<reference evidence="4" key="1">
    <citation type="submission" date="2025-08" db="UniProtKB">
        <authorList>
            <consortium name="RefSeq"/>
        </authorList>
    </citation>
    <scope>IDENTIFICATION</scope>
</reference>